<evidence type="ECO:0000256" key="2">
    <source>
        <dbReference type="SAM" id="MobiDB-lite"/>
    </source>
</evidence>
<keyword evidence="5" id="KW-1185">Reference proteome</keyword>
<sequence length="496" mass="53588">MSETSRQAETGAEEPVEGPIEVMEASSTPPSPTLTVAAVARRLGVAPPTLRTWDRRYGLGPSAHTAGAHRRYSPADVARLMVMRRLTLEGVAPSDAAKIALATALTPEGRPVQPEGEEHTPVEGFDASALNNDPFGTVRPAEPTRPGPSIAPDEDRYPPGSFLDEIDLDRDVKSRGLGRPDDNVLDDVELADGYRADGYSQAFQDPDRRAERDRTPDRERTPDRMPERDEPTAWSARGQAWEAPTPENHPGDELSLEGFGEYERNEDDWPGVLRSVETARGGPSGGGRIMALPDGTPQSRGLARAAMALDSFETHRILRESIRRQGTVPTWNTMIMPVLRALGERVRVSGEGIDVEHAFSEVVLGVFRNTAVSVRITRNSPMVLLACADSDYHSLPLHALAAALAEHEVPTRMLGSGLPPHALASSVRRTGPSVIVLFARMPGADAGDSQVLRRQRPAPTVILAGPGWRPDTIPASARTAGSLIEAIDEVLRGLHN</sequence>
<evidence type="ECO:0000313" key="5">
    <source>
        <dbReference type="Proteomes" id="UP001138997"/>
    </source>
</evidence>
<keyword evidence="1" id="KW-0238">DNA-binding</keyword>
<feature type="region of interest" description="Disordered" evidence="2">
    <location>
        <begin position="107"/>
        <end position="256"/>
    </location>
</feature>
<dbReference type="EMBL" id="JAJOMB010000012">
    <property type="protein sequence ID" value="MCD5313489.1"/>
    <property type="molecule type" value="Genomic_DNA"/>
</dbReference>
<feature type="compositionally biased region" description="Basic and acidic residues" evidence="2">
    <location>
        <begin position="169"/>
        <end position="182"/>
    </location>
</feature>
<dbReference type="Proteomes" id="UP001138997">
    <property type="component" value="Unassembled WGS sequence"/>
</dbReference>
<dbReference type="Pfam" id="PF13411">
    <property type="entry name" value="MerR_1"/>
    <property type="match status" value="1"/>
</dbReference>
<feature type="region of interest" description="Disordered" evidence="2">
    <location>
        <begin position="1"/>
        <end position="32"/>
    </location>
</feature>
<dbReference type="Gene3D" id="3.40.50.280">
    <property type="entry name" value="Cobalamin-binding domain"/>
    <property type="match status" value="1"/>
</dbReference>
<dbReference type="InterPro" id="IPR000551">
    <property type="entry name" value="MerR-type_HTH_dom"/>
</dbReference>
<protein>
    <submittedName>
        <fullName evidence="4">MerR family transcriptional regulator</fullName>
    </submittedName>
</protein>
<name>A0A9X1NH80_9ACTN</name>
<gene>
    <name evidence="4" type="ORF">LR394_21505</name>
</gene>
<dbReference type="GO" id="GO:0003677">
    <property type="term" value="F:DNA binding"/>
    <property type="evidence" value="ECO:0007669"/>
    <property type="project" value="UniProtKB-KW"/>
</dbReference>
<dbReference type="GO" id="GO:0003700">
    <property type="term" value="F:DNA-binding transcription factor activity"/>
    <property type="evidence" value="ECO:0007669"/>
    <property type="project" value="InterPro"/>
</dbReference>
<evidence type="ECO:0000259" key="3">
    <source>
        <dbReference type="PROSITE" id="PS50937"/>
    </source>
</evidence>
<accession>A0A9X1NH80</accession>
<dbReference type="AlphaFoldDB" id="A0A9X1NH80"/>
<evidence type="ECO:0000256" key="1">
    <source>
        <dbReference type="ARBA" id="ARBA00023125"/>
    </source>
</evidence>
<dbReference type="CDD" id="cd01104">
    <property type="entry name" value="HTH_MlrA-CarA"/>
    <property type="match status" value="1"/>
</dbReference>
<dbReference type="InterPro" id="IPR009061">
    <property type="entry name" value="DNA-bd_dom_put_sf"/>
</dbReference>
<dbReference type="PANTHER" id="PTHR30204">
    <property type="entry name" value="REDOX-CYCLING DRUG-SENSING TRANSCRIPTIONAL ACTIVATOR SOXR"/>
    <property type="match status" value="1"/>
</dbReference>
<reference evidence="4" key="1">
    <citation type="submission" date="2021-11" db="EMBL/GenBank/DDBJ databases">
        <title>Streptomyces corallinus and Kineosporia corallina sp. nov., two new coral-derived marine actinobacteria.</title>
        <authorList>
            <person name="Buangrab K."/>
            <person name="Sutthacheep M."/>
            <person name="Yeemin T."/>
            <person name="Harunari E."/>
            <person name="Igarashi Y."/>
            <person name="Sripreechasak P."/>
            <person name="Kanchanasin P."/>
            <person name="Tanasupawat S."/>
            <person name="Phongsopitanun W."/>
        </authorList>
    </citation>
    <scope>NUCLEOTIDE SEQUENCE</scope>
    <source>
        <strain evidence="4">JCM 31032</strain>
    </source>
</reference>
<feature type="domain" description="HTH merR-type" evidence="3">
    <location>
        <begin position="33"/>
        <end position="102"/>
    </location>
</feature>
<dbReference type="Gene3D" id="1.10.1660.10">
    <property type="match status" value="1"/>
</dbReference>
<dbReference type="InterPro" id="IPR036594">
    <property type="entry name" value="Meth_synthase_dom"/>
</dbReference>
<evidence type="ECO:0000313" key="4">
    <source>
        <dbReference type="EMBL" id="MCD5313489.1"/>
    </source>
</evidence>
<dbReference type="PROSITE" id="PS50937">
    <property type="entry name" value="HTH_MERR_2"/>
    <property type="match status" value="1"/>
</dbReference>
<dbReference type="Gene3D" id="1.10.1240.10">
    <property type="entry name" value="Methionine synthase domain"/>
    <property type="match status" value="1"/>
</dbReference>
<dbReference type="SUPFAM" id="SSF46955">
    <property type="entry name" value="Putative DNA-binding domain"/>
    <property type="match status" value="1"/>
</dbReference>
<proteinExistence type="predicted"/>
<organism evidence="4 5">
    <name type="scientific">Kineosporia babensis</name>
    <dbReference type="NCBI Taxonomy" id="499548"/>
    <lineage>
        <taxon>Bacteria</taxon>
        <taxon>Bacillati</taxon>
        <taxon>Actinomycetota</taxon>
        <taxon>Actinomycetes</taxon>
        <taxon>Kineosporiales</taxon>
        <taxon>Kineosporiaceae</taxon>
        <taxon>Kineosporia</taxon>
    </lineage>
</organism>
<dbReference type="InterPro" id="IPR047057">
    <property type="entry name" value="MerR_fam"/>
</dbReference>
<dbReference type="PANTHER" id="PTHR30204:SF97">
    <property type="entry name" value="MERR FAMILY REGULATORY PROTEIN"/>
    <property type="match status" value="1"/>
</dbReference>
<comment type="caution">
    <text evidence="4">The sequence shown here is derived from an EMBL/GenBank/DDBJ whole genome shotgun (WGS) entry which is preliminary data.</text>
</comment>
<feature type="compositionally biased region" description="Basic and acidic residues" evidence="2">
    <location>
        <begin position="205"/>
        <end position="231"/>
    </location>
</feature>
<dbReference type="SMART" id="SM00422">
    <property type="entry name" value="HTH_MERR"/>
    <property type="match status" value="1"/>
</dbReference>